<accession>A0A9W7KUD2</accession>
<evidence type="ECO:0000256" key="2">
    <source>
        <dbReference type="SAM" id="MobiDB-lite"/>
    </source>
</evidence>
<dbReference type="OrthoDB" id="196980at2759"/>
<dbReference type="EMBL" id="BRXW01000170">
    <property type="protein sequence ID" value="GMI12018.1"/>
    <property type="molecule type" value="Genomic_DNA"/>
</dbReference>
<feature type="compositionally biased region" description="Polar residues" evidence="2">
    <location>
        <begin position="37"/>
        <end position="56"/>
    </location>
</feature>
<evidence type="ECO:0000256" key="1">
    <source>
        <dbReference type="SAM" id="Coils"/>
    </source>
</evidence>
<dbReference type="Proteomes" id="UP001165122">
    <property type="component" value="Unassembled WGS sequence"/>
</dbReference>
<organism evidence="3 4">
    <name type="scientific">Triparma laevis f. longispina</name>
    <dbReference type="NCBI Taxonomy" id="1714387"/>
    <lineage>
        <taxon>Eukaryota</taxon>
        <taxon>Sar</taxon>
        <taxon>Stramenopiles</taxon>
        <taxon>Ochrophyta</taxon>
        <taxon>Bolidophyceae</taxon>
        <taxon>Parmales</taxon>
        <taxon>Triparmaceae</taxon>
        <taxon>Triparma</taxon>
    </lineage>
</organism>
<reference evidence="4" key="1">
    <citation type="journal article" date="2023" name="Commun. Biol.">
        <title>Genome analysis of Parmales, the sister group of diatoms, reveals the evolutionary specialization of diatoms from phago-mixotrophs to photoautotrophs.</title>
        <authorList>
            <person name="Ban H."/>
            <person name="Sato S."/>
            <person name="Yoshikawa S."/>
            <person name="Yamada K."/>
            <person name="Nakamura Y."/>
            <person name="Ichinomiya M."/>
            <person name="Sato N."/>
            <person name="Blanc-Mathieu R."/>
            <person name="Endo H."/>
            <person name="Kuwata A."/>
            <person name="Ogata H."/>
        </authorList>
    </citation>
    <scope>NUCLEOTIDE SEQUENCE [LARGE SCALE GENOMIC DNA]</scope>
    <source>
        <strain evidence="4">NIES 3700</strain>
    </source>
</reference>
<keyword evidence="1" id="KW-0175">Coiled coil</keyword>
<proteinExistence type="predicted"/>
<feature type="region of interest" description="Disordered" evidence="2">
    <location>
        <begin position="1"/>
        <end position="66"/>
    </location>
</feature>
<feature type="coiled-coil region" evidence="1">
    <location>
        <begin position="1040"/>
        <end position="1069"/>
    </location>
</feature>
<gene>
    <name evidence="3" type="ORF">TrLO_g9687</name>
</gene>
<protein>
    <submittedName>
        <fullName evidence="3">Uncharacterized protein</fullName>
    </submittedName>
</protein>
<evidence type="ECO:0000313" key="3">
    <source>
        <dbReference type="EMBL" id="GMI12018.1"/>
    </source>
</evidence>
<sequence>MSDISSDSLNDALGINNDLDSEDDDLSPLSPLKVKPESSTSAAWSIPNDNTNNNIKFSAPQPNPPKISDNSYNFLTNVASALASPVRGDGPLKGIRYDIANVQLLDRGDMSEPEKTSKMKIKEVESENPQSFSGLSQKQLGESAEALRALDKELLSERSRYDSRGCSSISSLLKKRLEIAQSSAHSILTRIHSVKKEKSQNEQLSLQQFNQGKGASKIAHPRWGFDNLSRKGVSLNSQSVRSNRWINSKTSGSKKPAPRATTSTTNESHEPWSGSQFKNNLVDTLYKRLLMKLCFVALSQITDIARLRKRLTQRLIKLRDLNLLRTAFAGFLMTHVRGVKLKLFCADLWGRRDARLLEQLVKIWRSYAASKKLRHAANDWALVRHHVRRNVHRAFVRLLANRAVRIKGRVDREGGEKWGRVRILARAFWGIKQAASYLKSVRVRTMAFVYKDNSEELPVAINDEVAFRACKRCRDKVAAEILNTRDSKVDHACRRAVGVGGRWGPHQLPDSLRFKNYQFVDARLGGKWVSSYVYDPLRSYLNPTLTLDDGGGGEGKDLDGLNNFESNHSEFRRTFQTLKSTFEAETTDNGRRKKLGVMLRSLDSFMSSGVAVDPQEHTVKLPGDYGGGGFKPPEKYGMDAKGKVMMLTSIDETAFGASIARLVQKVFKAWVKVVGFRMLVRDVFEWGRRRMLKLVWKPLFVHWRVMSAAKEVGEVEGGLRLLRRMVVRWRRFGREMRAGKVRFIRRLFVRRVQYIVKAWSSWARRKGKKKRVADAHWFKKGREIGFDRWHTWWVETARLKKYGKMIYVKRVMRVLRTRFAEWHRKIIVNRRLLKRVFTIGIEFSEHFKQLRGNREKSEFNLMRDIVMAWRKTVLERVRNRTIKMNFISRRMLWEATLVSKTFLAWQRYSYCAVVSMEFRAEGETKQLRRIFAQWERWSYRIIRVRHRWTVRKPLEKTFENLRLGCDVSRMSRMVVFKKVWGRWEAKWIENWKNQPDRFRDHWLLKHVVREWAWLVGEIGAERRCGFSVGGDGFYYRPFMSKRRLVELEKAEKEEKEEEEQVEVEEKTKTETHNQQQLLGVSAIDTYRRLAVLKNIFGWWSGISGRRRHLRRNLGSLSRLSLRLKLLDGFSHFPGFGNNEKVEGFRTRKLKKMIFKEWKVFSDTYMKRIHDDDLHNLLREKRRRKEELLVDEEFNRSQNMAKKAAQESGAHYDKGSFLKRVNVSNYHRLRQSWFGWKRLTILCRENRIQRSRLLRIKNHQTKKIIFEAWADDTHFINRRSSFAKQRIESEQGMKGRRGSLITPFTDKSMMLLNFINSGSGGGKFGDMW</sequence>
<feature type="compositionally biased region" description="Polar residues" evidence="2">
    <location>
        <begin position="244"/>
        <end position="253"/>
    </location>
</feature>
<comment type="caution">
    <text evidence="3">The sequence shown here is derived from an EMBL/GenBank/DDBJ whole genome shotgun (WGS) entry which is preliminary data.</text>
</comment>
<keyword evidence="4" id="KW-1185">Reference proteome</keyword>
<name>A0A9W7KUD2_9STRA</name>
<feature type="region of interest" description="Disordered" evidence="2">
    <location>
        <begin position="244"/>
        <end position="273"/>
    </location>
</feature>
<evidence type="ECO:0000313" key="4">
    <source>
        <dbReference type="Proteomes" id="UP001165122"/>
    </source>
</evidence>